<reference evidence="1" key="2">
    <citation type="journal article" date="2020" name="Nat. Commun.">
        <title>Large-scale genome sequencing of mycorrhizal fungi provides insights into the early evolution of symbiotic traits.</title>
        <authorList>
            <person name="Miyauchi S."/>
            <person name="Kiss E."/>
            <person name="Kuo A."/>
            <person name="Drula E."/>
            <person name="Kohler A."/>
            <person name="Sanchez-Garcia M."/>
            <person name="Morin E."/>
            <person name="Andreopoulos B."/>
            <person name="Barry K.W."/>
            <person name="Bonito G."/>
            <person name="Buee M."/>
            <person name="Carver A."/>
            <person name="Chen C."/>
            <person name="Cichocki N."/>
            <person name="Clum A."/>
            <person name="Culley D."/>
            <person name="Crous P.W."/>
            <person name="Fauchery L."/>
            <person name="Girlanda M."/>
            <person name="Hayes R.D."/>
            <person name="Keri Z."/>
            <person name="LaButti K."/>
            <person name="Lipzen A."/>
            <person name="Lombard V."/>
            <person name="Magnuson J."/>
            <person name="Maillard F."/>
            <person name="Murat C."/>
            <person name="Nolan M."/>
            <person name="Ohm R.A."/>
            <person name="Pangilinan J."/>
            <person name="Pereira M.F."/>
            <person name="Perotto S."/>
            <person name="Peter M."/>
            <person name="Pfister S."/>
            <person name="Riley R."/>
            <person name="Sitrit Y."/>
            <person name="Stielow J.B."/>
            <person name="Szollosi G."/>
            <person name="Zifcakova L."/>
            <person name="Stursova M."/>
            <person name="Spatafora J.W."/>
            <person name="Tedersoo L."/>
            <person name="Vaario L.M."/>
            <person name="Yamada A."/>
            <person name="Yan M."/>
            <person name="Wang P."/>
            <person name="Xu J."/>
            <person name="Bruns T."/>
            <person name="Baldrian P."/>
            <person name="Vilgalys R."/>
            <person name="Dunand C."/>
            <person name="Henrissat B."/>
            <person name="Grigoriev I.V."/>
            <person name="Hibbett D."/>
            <person name="Nagy L.G."/>
            <person name="Martin F.M."/>
        </authorList>
    </citation>
    <scope>NUCLEOTIDE SEQUENCE</scope>
    <source>
        <strain evidence="1">P2</strain>
    </source>
</reference>
<organism evidence="1 2">
    <name type="scientific">Thelephora ganbajun</name>
    <name type="common">Ganba fungus</name>
    <dbReference type="NCBI Taxonomy" id="370292"/>
    <lineage>
        <taxon>Eukaryota</taxon>
        <taxon>Fungi</taxon>
        <taxon>Dikarya</taxon>
        <taxon>Basidiomycota</taxon>
        <taxon>Agaricomycotina</taxon>
        <taxon>Agaricomycetes</taxon>
        <taxon>Thelephorales</taxon>
        <taxon>Thelephoraceae</taxon>
        <taxon>Thelephora</taxon>
    </lineage>
</organism>
<keyword evidence="2" id="KW-1185">Reference proteome</keyword>
<evidence type="ECO:0000313" key="2">
    <source>
        <dbReference type="Proteomes" id="UP000886501"/>
    </source>
</evidence>
<dbReference type="EMBL" id="MU118006">
    <property type="protein sequence ID" value="KAF9648895.1"/>
    <property type="molecule type" value="Genomic_DNA"/>
</dbReference>
<protein>
    <submittedName>
        <fullName evidence="1">Uncharacterized protein</fullName>
    </submittedName>
</protein>
<name>A0ACB6ZGK1_THEGA</name>
<sequence>MHSKPDSVQRLLSWCSLKRIHIDERLSVIQDEIAGEISVFNLTDETIPVYQTLVTIPRRWMISIRTCTSSGSLITCLTDNGIHVPVYGHEAQLALALALYREFLLGSRSEWADYLQSLPQKTVPIGLFWGYKYSDDDVPEREAIDWKGNHDMGRLFVNPETGVERLTEIRGFYERVVEPFLSSSAEVNLRGYHHAYSLVTSRAFLVDGYHGLSMVPIADR</sequence>
<evidence type="ECO:0000313" key="1">
    <source>
        <dbReference type="EMBL" id="KAF9648895.1"/>
    </source>
</evidence>
<comment type="caution">
    <text evidence="1">The sequence shown here is derived from an EMBL/GenBank/DDBJ whole genome shotgun (WGS) entry which is preliminary data.</text>
</comment>
<proteinExistence type="predicted"/>
<gene>
    <name evidence="1" type="ORF">BDM02DRAFT_2047232</name>
</gene>
<accession>A0ACB6ZGK1</accession>
<dbReference type="Proteomes" id="UP000886501">
    <property type="component" value="Unassembled WGS sequence"/>
</dbReference>
<reference evidence="1" key="1">
    <citation type="submission" date="2019-10" db="EMBL/GenBank/DDBJ databases">
        <authorList>
            <consortium name="DOE Joint Genome Institute"/>
            <person name="Kuo A."/>
            <person name="Miyauchi S."/>
            <person name="Kiss E."/>
            <person name="Drula E."/>
            <person name="Kohler A."/>
            <person name="Sanchez-Garcia M."/>
            <person name="Andreopoulos B."/>
            <person name="Barry K.W."/>
            <person name="Bonito G."/>
            <person name="Buee M."/>
            <person name="Carver A."/>
            <person name="Chen C."/>
            <person name="Cichocki N."/>
            <person name="Clum A."/>
            <person name="Culley D."/>
            <person name="Crous P.W."/>
            <person name="Fauchery L."/>
            <person name="Girlanda M."/>
            <person name="Hayes R."/>
            <person name="Keri Z."/>
            <person name="Labutti K."/>
            <person name="Lipzen A."/>
            <person name="Lombard V."/>
            <person name="Magnuson J."/>
            <person name="Maillard F."/>
            <person name="Morin E."/>
            <person name="Murat C."/>
            <person name="Nolan M."/>
            <person name="Ohm R."/>
            <person name="Pangilinan J."/>
            <person name="Pereira M."/>
            <person name="Perotto S."/>
            <person name="Peter M."/>
            <person name="Riley R."/>
            <person name="Sitrit Y."/>
            <person name="Stielow B."/>
            <person name="Szollosi G."/>
            <person name="Zifcakova L."/>
            <person name="Stursova M."/>
            <person name="Spatafora J.W."/>
            <person name="Tedersoo L."/>
            <person name="Vaario L.-M."/>
            <person name="Yamada A."/>
            <person name="Yan M."/>
            <person name="Wang P."/>
            <person name="Xu J."/>
            <person name="Bruns T."/>
            <person name="Baldrian P."/>
            <person name="Vilgalys R."/>
            <person name="Henrissat B."/>
            <person name="Grigoriev I.V."/>
            <person name="Hibbett D."/>
            <person name="Nagy L.G."/>
            <person name="Martin F.M."/>
        </authorList>
    </citation>
    <scope>NUCLEOTIDE SEQUENCE</scope>
    <source>
        <strain evidence="1">P2</strain>
    </source>
</reference>